<dbReference type="Proteomes" id="UP000034837">
    <property type="component" value="Unassembled WGS sequence"/>
</dbReference>
<reference evidence="2 3" key="1">
    <citation type="journal article" date="2015" name="Nature">
        <title>rRNA introns, odd ribosomes, and small enigmatic genomes across a large radiation of phyla.</title>
        <authorList>
            <person name="Brown C.T."/>
            <person name="Hug L.A."/>
            <person name="Thomas B.C."/>
            <person name="Sharon I."/>
            <person name="Castelle C.J."/>
            <person name="Singh A."/>
            <person name="Wilkins M.J."/>
            <person name="Williams K.H."/>
            <person name="Banfield J.F."/>
        </authorList>
    </citation>
    <scope>NUCLEOTIDE SEQUENCE [LARGE SCALE GENOMIC DNA]</scope>
</reference>
<evidence type="ECO:0000313" key="2">
    <source>
        <dbReference type="EMBL" id="KKS53509.1"/>
    </source>
</evidence>
<protein>
    <submittedName>
        <fullName evidence="2">Uncharacterized protein</fullName>
    </submittedName>
</protein>
<comment type="caution">
    <text evidence="2">The sequence shown here is derived from an EMBL/GenBank/DDBJ whole genome shotgun (WGS) entry which is preliminary data.</text>
</comment>
<dbReference type="AlphaFoldDB" id="A0A0G0ZXW5"/>
<sequence>MEKLKQYSLYLVIPVIILIAFSIGSYRSKKEAGSVNCKFNEITLESVKNLPGGEEFDAETVRQVNEETPYCRDLCQEQLDYSKKYSDWFAEDALRKTCADLGINLPVK</sequence>
<gene>
    <name evidence="2" type="ORF">UV20_C0050G0006</name>
</gene>
<evidence type="ECO:0000256" key="1">
    <source>
        <dbReference type="SAM" id="Phobius"/>
    </source>
</evidence>
<dbReference type="EMBL" id="LCDO01000050">
    <property type="protein sequence ID" value="KKS53509.1"/>
    <property type="molecule type" value="Genomic_DNA"/>
</dbReference>
<keyword evidence="1" id="KW-0472">Membrane</keyword>
<name>A0A0G0ZXW5_9BACT</name>
<feature type="transmembrane region" description="Helical" evidence="1">
    <location>
        <begin position="7"/>
        <end position="26"/>
    </location>
</feature>
<proteinExistence type="predicted"/>
<keyword evidence="1" id="KW-1133">Transmembrane helix</keyword>
<evidence type="ECO:0000313" key="3">
    <source>
        <dbReference type="Proteomes" id="UP000034837"/>
    </source>
</evidence>
<keyword evidence="1" id="KW-0812">Transmembrane</keyword>
<organism evidence="2 3">
    <name type="scientific">Candidatus Magasanikbacteria bacterium GW2011_GWA2_42_32</name>
    <dbReference type="NCBI Taxonomy" id="1619039"/>
    <lineage>
        <taxon>Bacteria</taxon>
        <taxon>Candidatus Magasanikiibacteriota</taxon>
    </lineage>
</organism>
<accession>A0A0G0ZXW5</accession>